<evidence type="ECO:0000313" key="3">
    <source>
        <dbReference type="Proteomes" id="UP000708208"/>
    </source>
</evidence>
<proteinExistence type="predicted"/>
<keyword evidence="1" id="KW-1133">Transmembrane helix</keyword>
<evidence type="ECO:0000256" key="1">
    <source>
        <dbReference type="SAM" id="Phobius"/>
    </source>
</evidence>
<organism evidence="2 3">
    <name type="scientific">Allacma fusca</name>
    <dbReference type="NCBI Taxonomy" id="39272"/>
    <lineage>
        <taxon>Eukaryota</taxon>
        <taxon>Metazoa</taxon>
        <taxon>Ecdysozoa</taxon>
        <taxon>Arthropoda</taxon>
        <taxon>Hexapoda</taxon>
        <taxon>Collembola</taxon>
        <taxon>Symphypleona</taxon>
        <taxon>Sminthuridae</taxon>
        <taxon>Allacma</taxon>
    </lineage>
</organism>
<dbReference type="EMBL" id="CAJVCH010525105">
    <property type="protein sequence ID" value="CAG7822010.1"/>
    <property type="molecule type" value="Genomic_DNA"/>
</dbReference>
<comment type="caution">
    <text evidence="2">The sequence shown here is derived from an EMBL/GenBank/DDBJ whole genome shotgun (WGS) entry which is preliminary data.</text>
</comment>
<keyword evidence="3" id="KW-1185">Reference proteome</keyword>
<keyword evidence="1" id="KW-0472">Membrane</keyword>
<gene>
    <name evidence="2" type="ORF">AFUS01_LOCUS32308</name>
</gene>
<evidence type="ECO:0000313" key="2">
    <source>
        <dbReference type="EMBL" id="CAG7822010.1"/>
    </source>
</evidence>
<keyword evidence="1" id="KW-0812">Transmembrane</keyword>
<dbReference type="AlphaFoldDB" id="A0A8J2KYZ5"/>
<sequence>LRFMLRMSRKYKDSSILMTGLGIGVNVNTFGVLILNLIRPIVRQTLQNVELYGKDESRWKPRLSQIFGTAGIPDFEGSDRGFYRIIVAPEINDP</sequence>
<reference evidence="2" key="1">
    <citation type="submission" date="2021-06" db="EMBL/GenBank/DDBJ databases">
        <authorList>
            <person name="Hodson N. C."/>
            <person name="Mongue J. A."/>
            <person name="Jaron S. K."/>
        </authorList>
    </citation>
    <scope>NUCLEOTIDE SEQUENCE</scope>
</reference>
<name>A0A8J2KYZ5_9HEXA</name>
<feature type="transmembrane region" description="Helical" evidence="1">
    <location>
        <begin position="16"/>
        <end position="38"/>
    </location>
</feature>
<dbReference type="Proteomes" id="UP000708208">
    <property type="component" value="Unassembled WGS sequence"/>
</dbReference>
<feature type="non-terminal residue" evidence="2">
    <location>
        <position position="1"/>
    </location>
</feature>
<accession>A0A8J2KYZ5</accession>
<protein>
    <submittedName>
        <fullName evidence="2">Uncharacterized protein</fullName>
    </submittedName>
</protein>